<evidence type="ECO:0000256" key="3">
    <source>
        <dbReference type="ARBA" id="ARBA00022475"/>
    </source>
</evidence>
<feature type="transmembrane region" description="Helical" evidence="8">
    <location>
        <begin position="271"/>
        <end position="293"/>
    </location>
</feature>
<keyword evidence="5 8" id="KW-1133">Transmembrane helix</keyword>
<reference evidence="10 11" key="1">
    <citation type="journal article" date="2019" name="Int. J. Syst. Evol. Microbiol.">
        <title>The Global Catalogue of Microorganisms (GCM) 10K type strain sequencing project: providing services to taxonomists for standard genome sequencing and annotation.</title>
        <authorList>
            <consortium name="The Broad Institute Genomics Platform"/>
            <consortium name="The Broad Institute Genome Sequencing Center for Infectious Disease"/>
            <person name="Wu L."/>
            <person name="Ma J."/>
        </authorList>
    </citation>
    <scope>NUCLEOTIDE SEQUENCE [LARGE SCALE GENOMIC DNA]</scope>
    <source>
        <strain evidence="10 11">JCM 7356</strain>
    </source>
</reference>
<accession>A0ABN3DFH8</accession>
<dbReference type="InterPro" id="IPR036259">
    <property type="entry name" value="MFS_trans_sf"/>
</dbReference>
<feature type="transmembrane region" description="Helical" evidence="8">
    <location>
        <begin position="197"/>
        <end position="216"/>
    </location>
</feature>
<dbReference type="PANTHER" id="PTHR42718:SF42">
    <property type="entry name" value="EXPORT PROTEIN"/>
    <property type="match status" value="1"/>
</dbReference>
<protein>
    <submittedName>
        <fullName evidence="10">DHA2 family efflux MFS transporter permease subunit</fullName>
    </submittedName>
</protein>
<comment type="subcellular location">
    <subcellularLocation>
        <location evidence="1">Cell membrane</location>
        <topology evidence="1">Multi-pass membrane protein</topology>
    </subcellularLocation>
</comment>
<keyword evidence="4 8" id="KW-0812">Transmembrane</keyword>
<dbReference type="CDD" id="cd17321">
    <property type="entry name" value="MFS_MMR_MDR_like"/>
    <property type="match status" value="1"/>
</dbReference>
<organism evidence="10 11">
    <name type="scientific">Kitasatospora cystarginea</name>
    <dbReference type="NCBI Taxonomy" id="58350"/>
    <lineage>
        <taxon>Bacteria</taxon>
        <taxon>Bacillati</taxon>
        <taxon>Actinomycetota</taxon>
        <taxon>Actinomycetes</taxon>
        <taxon>Kitasatosporales</taxon>
        <taxon>Streptomycetaceae</taxon>
        <taxon>Kitasatospora</taxon>
    </lineage>
</organism>
<proteinExistence type="predicted"/>
<dbReference type="InterPro" id="IPR004638">
    <property type="entry name" value="EmrB-like"/>
</dbReference>
<dbReference type="PANTHER" id="PTHR42718">
    <property type="entry name" value="MAJOR FACILITATOR SUPERFAMILY MULTIDRUG TRANSPORTER MFSC"/>
    <property type="match status" value="1"/>
</dbReference>
<evidence type="ECO:0000259" key="9">
    <source>
        <dbReference type="PROSITE" id="PS50850"/>
    </source>
</evidence>
<evidence type="ECO:0000313" key="11">
    <source>
        <dbReference type="Proteomes" id="UP001500305"/>
    </source>
</evidence>
<evidence type="ECO:0000313" key="10">
    <source>
        <dbReference type="EMBL" id="GAA2229820.1"/>
    </source>
</evidence>
<dbReference type="PROSITE" id="PS50850">
    <property type="entry name" value="MFS"/>
    <property type="match status" value="1"/>
</dbReference>
<dbReference type="PRINTS" id="PR01036">
    <property type="entry name" value="TCRTETB"/>
</dbReference>
<dbReference type="Gene3D" id="1.20.1250.20">
    <property type="entry name" value="MFS general substrate transporter like domains"/>
    <property type="match status" value="1"/>
</dbReference>
<feature type="transmembrane region" description="Helical" evidence="8">
    <location>
        <begin position="359"/>
        <end position="385"/>
    </location>
</feature>
<dbReference type="InterPro" id="IPR020846">
    <property type="entry name" value="MFS_dom"/>
</dbReference>
<keyword evidence="11" id="KW-1185">Reference proteome</keyword>
<feature type="transmembrane region" description="Helical" evidence="8">
    <location>
        <begin position="78"/>
        <end position="97"/>
    </location>
</feature>
<feature type="transmembrane region" description="Helical" evidence="8">
    <location>
        <begin position="135"/>
        <end position="154"/>
    </location>
</feature>
<dbReference type="EMBL" id="BAAATR010000002">
    <property type="protein sequence ID" value="GAA2229820.1"/>
    <property type="molecule type" value="Genomic_DNA"/>
</dbReference>
<dbReference type="RefSeq" id="WP_344634707.1">
    <property type="nucleotide sequence ID" value="NZ_BAAATR010000002.1"/>
</dbReference>
<keyword evidence="3" id="KW-1003">Cell membrane</keyword>
<dbReference type="Proteomes" id="UP001500305">
    <property type="component" value="Unassembled WGS sequence"/>
</dbReference>
<feature type="transmembrane region" description="Helical" evidence="8">
    <location>
        <begin position="48"/>
        <end position="66"/>
    </location>
</feature>
<evidence type="ECO:0000256" key="7">
    <source>
        <dbReference type="ARBA" id="ARBA00023251"/>
    </source>
</evidence>
<feature type="transmembrane region" description="Helical" evidence="8">
    <location>
        <begin position="494"/>
        <end position="513"/>
    </location>
</feature>
<dbReference type="NCBIfam" id="TIGR00711">
    <property type="entry name" value="efflux_EmrB"/>
    <property type="match status" value="1"/>
</dbReference>
<keyword evidence="2" id="KW-0813">Transport</keyword>
<comment type="caution">
    <text evidence="10">The sequence shown here is derived from an EMBL/GenBank/DDBJ whole genome shotgun (WGS) entry which is preliminary data.</text>
</comment>
<dbReference type="Pfam" id="PF07690">
    <property type="entry name" value="MFS_1"/>
    <property type="match status" value="1"/>
</dbReference>
<feature type="transmembrane region" description="Helical" evidence="8">
    <location>
        <begin position="228"/>
        <end position="250"/>
    </location>
</feature>
<keyword evidence="7" id="KW-0046">Antibiotic resistance</keyword>
<feature type="transmembrane region" description="Helical" evidence="8">
    <location>
        <begin position="103"/>
        <end position="128"/>
    </location>
</feature>
<evidence type="ECO:0000256" key="4">
    <source>
        <dbReference type="ARBA" id="ARBA00022692"/>
    </source>
</evidence>
<feature type="transmembrane region" description="Helical" evidence="8">
    <location>
        <begin position="166"/>
        <end position="185"/>
    </location>
</feature>
<evidence type="ECO:0000256" key="1">
    <source>
        <dbReference type="ARBA" id="ARBA00004651"/>
    </source>
</evidence>
<feature type="transmembrane region" description="Helical" evidence="8">
    <location>
        <begin position="333"/>
        <end position="353"/>
    </location>
</feature>
<evidence type="ECO:0000256" key="6">
    <source>
        <dbReference type="ARBA" id="ARBA00023136"/>
    </source>
</evidence>
<dbReference type="InterPro" id="IPR011701">
    <property type="entry name" value="MFS"/>
</dbReference>
<evidence type="ECO:0000256" key="2">
    <source>
        <dbReference type="ARBA" id="ARBA00022448"/>
    </source>
</evidence>
<name>A0ABN3DFH8_9ACTN</name>
<sequence>MNPRRVTRPWLAISALCTGLFMILLDNTIVNIAVPSMMSDLGTGLDQILWIVNGYTLAYAVPLILAGRLGDRFGRKRLYVVGLVVFTLASALCGLSDTGGELIAARAAQGVGGALMTPQTLAFITVLFPPEKRGAAFGAWSGVAGVSTIAGPLLGGLIVEKLSWEWIFFVNVPVGVIGLVLALLVVPESRNASTQRLDPLGIVLVSTGLFAVIYALQEGSHYDWGVIAGPLSVPVLLVAGVVLVAAFLLVQQRSPEPMVPLTLSADRNFSIANVVATAVGFGMVALLPVTLFLQDVLGLSALECGLVTAPASVCAAMIAPFAGFRADRTGGKYLLVTGLLAFCAGIGGSALLAAPNMRVWLIVPAVIVLGVAMGLLFSTMTTVALRDVRPELSGAASAVFNTTRQLGQALGTAAVGALLQAALRTSTHREAATAAESLPVSVREQFVDSFTAVSADSPARTVDAPAGLPTSLSAQWHQLGVGVFGHGFVTAMRWTLLLPIALLLIAAACSFGLRRTRKASRTVSPDTARLTETSHRPAE</sequence>
<evidence type="ECO:0000256" key="8">
    <source>
        <dbReference type="SAM" id="Phobius"/>
    </source>
</evidence>
<gene>
    <name evidence="10" type="ORF">GCM10010430_07270</name>
</gene>
<feature type="domain" description="Major facilitator superfamily (MFS) profile" evidence="9">
    <location>
        <begin position="12"/>
        <end position="518"/>
    </location>
</feature>
<dbReference type="SUPFAM" id="SSF103473">
    <property type="entry name" value="MFS general substrate transporter"/>
    <property type="match status" value="1"/>
</dbReference>
<keyword evidence="6 8" id="KW-0472">Membrane</keyword>
<evidence type="ECO:0000256" key="5">
    <source>
        <dbReference type="ARBA" id="ARBA00022989"/>
    </source>
</evidence>
<dbReference type="Gene3D" id="1.20.1720.10">
    <property type="entry name" value="Multidrug resistance protein D"/>
    <property type="match status" value="1"/>
</dbReference>